<evidence type="ECO:0000256" key="1">
    <source>
        <dbReference type="SAM" id="MobiDB-lite"/>
    </source>
</evidence>
<feature type="non-terminal residue" evidence="2">
    <location>
        <position position="141"/>
    </location>
</feature>
<gene>
    <name evidence="2" type="ORF">M413DRAFT_443248</name>
</gene>
<dbReference type="AlphaFoldDB" id="A0A0C2Y315"/>
<name>A0A0C2Y315_HEBCY</name>
<organism evidence="2 3">
    <name type="scientific">Hebeloma cylindrosporum</name>
    <dbReference type="NCBI Taxonomy" id="76867"/>
    <lineage>
        <taxon>Eukaryota</taxon>
        <taxon>Fungi</taxon>
        <taxon>Dikarya</taxon>
        <taxon>Basidiomycota</taxon>
        <taxon>Agaricomycotina</taxon>
        <taxon>Agaricomycetes</taxon>
        <taxon>Agaricomycetidae</taxon>
        <taxon>Agaricales</taxon>
        <taxon>Agaricineae</taxon>
        <taxon>Hymenogastraceae</taxon>
        <taxon>Hebeloma</taxon>
    </lineage>
</organism>
<feature type="region of interest" description="Disordered" evidence="1">
    <location>
        <begin position="12"/>
        <end position="32"/>
    </location>
</feature>
<sequence>MPFGIDIKFTPLTPGIQPRSAPSPSSPNSFKSIDEEIQQLVNLRRNTLILLDEITAWTDQGQEIAHRSQSAPLLSDRAYPMEAPMLEEADFGFLDGYDPEAMLTDEPASFELDADQLAELQRLCEDTFPSGLPGERLMPGP</sequence>
<dbReference type="HOGENOM" id="CLU_1829937_0_0_1"/>
<protein>
    <submittedName>
        <fullName evidence="2">Uncharacterized protein</fullName>
    </submittedName>
</protein>
<reference evidence="3" key="2">
    <citation type="submission" date="2015-01" db="EMBL/GenBank/DDBJ databases">
        <title>Evolutionary Origins and Diversification of the Mycorrhizal Mutualists.</title>
        <authorList>
            <consortium name="DOE Joint Genome Institute"/>
            <consortium name="Mycorrhizal Genomics Consortium"/>
            <person name="Kohler A."/>
            <person name="Kuo A."/>
            <person name="Nagy L.G."/>
            <person name="Floudas D."/>
            <person name="Copeland A."/>
            <person name="Barry K.W."/>
            <person name="Cichocki N."/>
            <person name="Veneault-Fourrey C."/>
            <person name="LaButti K."/>
            <person name="Lindquist E.A."/>
            <person name="Lipzen A."/>
            <person name="Lundell T."/>
            <person name="Morin E."/>
            <person name="Murat C."/>
            <person name="Riley R."/>
            <person name="Ohm R."/>
            <person name="Sun H."/>
            <person name="Tunlid A."/>
            <person name="Henrissat B."/>
            <person name="Grigoriev I.V."/>
            <person name="Hibbett D.S."/>
            <person name="Martin F."/>
        </authorList>
    </citation>
    <scope>NUCLEOTIDE SEQUENCE [LARGE SCALE GENOMIC DNA]</scope>
    <source>
        <strain evidence="3">h7</strain>
    </source>
</reference>
<accession>A0A0C2Y315</accession>
<evidence type="ECO:0000313" key="2">
    <source>
        <dbReference type="EMBL" id="KIM44223.1"/>
    </source>
</evidence>
<keyword evidence="3" id="KW-1185">Reference proteome</keyword>
<feature type="compositionally biased region" description="Low complexity" evidence="1">
    <location>
        <begin position="18"/>
        <end position="31"/>
    </location>
</feature>
<reference evidence="2 3" key="1">
    <citation type="submission" date="2014-04" db="EMBL/GenBank/DDBJ databases">
        <authorList>
            <consortium name="DOE Joint Genome Institute"/>
            <person name="Kuo A."/>
            <person name="Gay G."/>
            <person name="Dore J."/>
            <person name="Kohler A."/>
            <person name="Nagy L.G."/>
            <person name="Floudas D."/>
            <person name="Copeland A."/>
            <person name="Barry K.W."/>
            <person name="Cichocki N."/>
            <person name="Veneault-Fourrey C."/>
            <person name="LaButti K."/>
            <person name="Lindquist E.A."/>
            <person name="Lipzen A."/>
            <person name="Lundell T."/>
            <person name="Morin E."/>
            <person name="Murat C."/>
            <person name="Sun H."/>
            <person name="Tunlid A."/>
            <person name="Henrissat B."/>
            <person name="Grigoriev I.V."/>
            <person name="Hibbett D.S."/>
            <person name="Martin F."/>
            <person name="Nordberg H.P."/>
            <person name="Cantor M.N."/>
            <person name="Hua S.X."/>
        </authorList>
    </citation>
    <scope>NUCLEOTIDE SEQUENCE [LARGE SCALE GENOMIC DNA]</scope>
    <source>
        <strain evidence="3">h7</strain>
    </source>
</reference>
<proteinExistence type="predicted"/>
<dbReference type="Proteomes" id="UP000053424">
    <property type="component" value="Unassembled WGS sequence"/>
</dbReference>
<evidence type="ECO:0000313" key="3">
    <source>
        <dbReference type="Proteomes" id="UP000053424"/>
    </source>
</evidence>
<dbReference type="EMBL" id="KN831774">
    <property type="protein sequence ID" value="KIM44223.1"/>
    <property type="molecule type" value="Genomic_DNA"/>
</dbReference>